<evidence type="ECO:0000259" key="8">
    <source>
        <dbReference type="Pfam" id="PF04234"/>
    </source>
</evidence>
<dbReference type="SUPFAM" id="SSF81296">
    <property type="entry name" value="E set domains"/>
    <property type="match status" value="1"/>
</dbReference>
<proteinExistence type="inferred from homology"/>
<dbReference type="InterPro" id="IPR014755">
    <property type="entry name" value="Cu-Rt/internalin_Ig-like"/>
</dbReference>
<organism evidence="9 10">
    <name type="scientific">Bordetella genomosp. 1</name>
    <dbReference type="NCBI Taxonomy" id="1395607"/>
    <lineage>
        <taxon>Bacteria</taxon>
        <taxon>Pseudomonadati</taxon>
        <taxon>Pseudomonadota</taxon>
        <taxon>Betaproteobacteria</taxon>
        <taxon>Burkholderiales</taxon>
        <taxon>Alcaligenaceae</taxon>
        <taxon>Bordetella</taxon>
    </lineage>
</organism>
<keyword evidence="3" id="KW-0479">Metal-binding</keyword>
<comment type="similarity">
    <text evidence="2">Belongs to the CopC family.</text>
</comment>
<dbReference type="Gene3D" id="2.60.40.1220">
    <property type="match status" value="1"/>
</dbReference>
<dbReference type="Pfam" id="PF04234">
    <property type="entry name" value="CopC"/>
    <property type="match status" value="1"/>
</dbReference>
<dbReference type="RefSeq" id="WP_094830847.1">
    <property type="nucleotide sequence ID" value="NZ_NEVR01000001.1"/>
</dbReference>
<evidence type="ECO:0000256" key="5">
    <source>
        <dbReference type="ARBA" id="ARBA00022764"/>
    </source>
</evidence>
<evidence type="ECO:0000256" key="2">
    <source>
        <dbReference type="ARBA" id="ARBA00010509"/>
    </source>
</evidence>
<keyword evidence="5" id="KW-0574">Periplasm</keyword>
<evidence type="ECO:0000256" key="6">
    <source>
        <dbReference type="ARBA" id="ARBA00023008"/>
    </source>
</evidence>
<accession>A0ABX4F4N1</accession>
<dbReference type="Proteomes" id="UP000216354">
    <property type="component" value="Unassembled WGS sequence"/>
</dbReference>
<keyword evidence="10" id="KW-1185">Reference proteome</keyword>
<comment type="subcellular location">
    <subcellularLocation>
        <location evidence="1">Periplasm</location>
    </subcellularLocation>
</comment>
<gene>
    <name evidence="9" type="ORF">CAL27_04220</name>
</gene>
<reference evidence="9 10" key="1">
    <citation type="submission" date="2017-05" db="EMBL/GenBank/DDBJ databases">
        <title>Complete and WGS of Bordetella genogroups.</title>
        <authorList>
            <person name="Spilker T."/>
            <person name="Lipuma J."/>
        </authorList>
    </citation>
    <scope>NUCLEOTIDE SEQUENCE [LARGE SCALE GENOMIC DNA]</scope>
    <source>
        <strain evidence="9 10">AU9795</strain>
    </source>
</reference>
<dbReference type="PANTHER" id="PTHR34820:SF4">
    <property type="entry name" value="INNER MEMBRANE PROTEIN YEBZ"/>
    <property type="match status" value="1"/>
</dbReference>
<dbReference type="NCBIfam" id="NF033814">
    <property type="entry name" value="copper_CopC"/>
    <property type="match status" value="1"/>
</dbReference>
<feature type="chain" id="PRO_5045618824" description="CopC domain-containing protein" evidence="7">
    <location>
        <begin position="21"/>
        <end position="117"/>
    </location>
</feature>
<dbReference type="InterPro" id="IPR007348">
    <property type="entry name" value="CopC_dom"/>
</dbReference>
<evidence type="ECO:0000256" key="3">
    <source>
        <dbReference type="ARBA" id="ARBA00022723"/>
    </source>
</evidence>
<dbReference type="InterPro" id="IPR014756">
    <property type="entry name" value="Ig_E-set"/>
</dbReference>
<keyword evidence="6" id="KW-0186">Copper</keyword>
<keyword evidence="4 7" id="KW-0732">Signal</keyword>
<evidence type="ECO:0000256" key="7">
    <source>
        <dbReference type="SAM" id="SignalP"/>
    </source>
</evidence>
<comment type="caution">
    <text evidence="9">The sequence shown here is derived from an EMBL/GenBank/DDBJ whole genome shotgun (WGS) entry which is preliminary data.</text>
</comment>
<sequence length="117" mass="11859">MKALTLALAALALGPQLAWAHAHLKQSTPAAGSAAASPAAISATFTEGLEPAFSTLAVTGADGRAVDLGKAAPAPGDDKTLVLPVSQALPAGAYTVQWQVLSKDGHKTRGDWKFTVK</sequence>
<evidence type="ECO:0000256" key="1">
    <source>
        <dbReference type="ARBA" id="ARBA00004418"/>
    </source>
</evidence>
<name>A0ABX4F4N1_9BORD</name>
<dbReference type="InterPro" id="IPR032694">
    <property type="entry name" value="CopC/D"/>
</dbReference>
<feature type="signal peptide" evidence="7">
    <location>
        <begin position="1"/>
        <end position="20"/>
    </location>
</feature>
<evidence type="ECO:0000256" key="4">
    <source>
        <dbReference type="ARBA" id="ARBA00022729"/>
    </source>
</evidence>
<evidence type="ECO:0000313" key="10">
    <source>
        <dbReference type="Proteomes" id="UP000216354"/>
    </source>
</evidence>
<protein>
    <recommendedName>
        <fullName evidence="8">CopC domain-containing protein</fullName>
    </recommendedName>
</protein>
<dbReference type="EMBL" id="NEVR01000001">
    <property type="protein sequence ID" value="OZI68678.1"/>
    <property type="molecule type" value="Genomic_DNA"/>
</dbReference>
<dbReference type="InterPro" id="IPR047685">
    <property type="entry name" value="CopC-like"/>
</dbReference>
<feature type="domain" description="CopC" evidence="8">
    <location>
        <begin position="21"/>
        <end position="116"/>
    </location>
</feature>
<dbReference type="PANTHER" id="PTHR34820">
    <property type="entry name" value="INNER MEMBRANE PROTEIN YEBZ"/>
    <property type="match status" value="1"/>
</dbReference>
<evidence type="ECO:0000313" key="9">
    <source>
        <dbReference type="EMBL" id="OZI68678.1"/>
    </source>
</evidence>